<comment type="cofactor">
    <cofactor evidence="1 5 7 8">
        <name>pyridoxal 5'-phosphate</name>
        <dbReference type="ChEBI" id="CHEBI:597326"/>
    </cofactor>
</comment>
<feature type="binding site" evidence="5">
    <location>
        <position position="351"/>
    </location>
    <ligand>
        <name>substrate</name>
    </ligand>
</feature>
<evidence type="ECO:0000313" key="11">
    <source>
        <dbReference type="Proteomes" id="UP000236151"/>
    </source>
</evidence>
<dbReference type="EC" id="4.1.1.20" evidence="5 6"/>
<dbReference type="GO" id="GO:0009089">
    <property type="term" value="P:lysine biosynthetic process via diaminopimelate"/>
    <property type="evidence" value="ECO:0007669"/>
    <property type="project" value="UniProtKB-UniRule"/>
</dbReference>
<dbReference type="InterPro" id="IPR022657">
    <property type="entry name" value="De-COase2_CS"/>
</dbReference>
<dbReference type="PRINTS" id="PR01181">
    <property type="entry name" value="DAPDCRBXLASE"/>
</dbReference>
<dbReference type="AlphaFoldDB" id="A0A2K2FFP4"/>
<dbReference type="HAMAP" id="MF_02120">
    <property type="entry name" value="LysA"/>
    <property type="match status" value="1"/>
</dbReference>
<dbReference type="CDD" id="cd06828">
    <property type="entry name" value="PLPDE_III_DapDC"/>
    <property type="match status" value="1"/>
</dbReference>
<keyword evidence="5 8" id="KW-0457">Lysine biosynthesis</keyword>
<dbReference type="InterPro" id="IPR022644">
    <property type="entry name" value="De-COase2_N"/>
</dbReference>
<comment type="pathway">
    <text evidence="5 8">Amino-acid biosynthesis; L-lysine biosynthesis via DAP pathway; L-lysine from DL-2,6-diaminopimelate: step 1/1.</text>
</comment>
<comment type="caution">
    <text evidence="10">The sequence shown here is derived from an EMBL/GenBank/DDBJ whole genome shotgun (WGS) entry which is preliminary data.</text>
</comment>
<feature type="binding site" evidence="5">
    <location>
        <position position="315"/>
    </location>
    <ligand>
        <name>substrate</name>
    </ligand>
</feature>
<feature type="active site" description="Proton donor" evidence="7">
    <location>
        <position position="350"/>
    </location>
</feature>
<organism evidence="10 11">
    <name type="scientific">Clostridium thermosuccinogenes</name>
    <dbReference type="NCBI Taxonomy" id="84032"/>
    <lineage>
        <taxon>Bacteria</taxon>
        <taxon>Bacillati</taxon>
        <taxon>Bacillota</taxon>
        <taxon>Clostridia</taxon>
        <taxon>Eubacteriales</taxon>
        <taxon>Clostridiaceae</taxon>
        <taxon>Clostridium</taxon>
    </lineage>
</organism>
<dbReference type="NCBIfam" id="TIGR01048">
    <property type="entry name" value="lysA"/>
    <property type="match status" value="1"/>
</dbReference>
<gene>
    <name evidence="5 10" type="primary">lysA</name>
    <name evidence="10" type="ORF">CDQ84_08210</name>
</gene>
<dbReference type="Pfam" id="PF02784">
    <property type="entry name" value="Orn_Arg_deC_N"/>
    <property type="match status" value="1"/>
</dbReference>
<keyword evidence="5" id="KW-0028">Amino-acid biosynthesis</keyword>
<comment type="similarity">
    <text evidence="5">Belongs to the Orn/Lys/Arg decarboxylase class-II family. LysA subfamily.</text>
</comment>
<dbReference type="PROSITE" id="PS00879">
    <property type="entry name" value="ODR_DC_2_2"/>
    <property type="match status" value="1"/>
</dbReference>
<dbReference type="PANTHER" id="PTHR43727:SF2">
    <property type="entry name" value="GROUP IV DECARBOXYLASE"/>
    <property type="match status" value="1"/>
</dbReference>
<dbReference type="FunFam" id="3.20.20.10:FF:000003">
    <property type="entry name" value="Diaminopimelate decarboxylase"/>
    <property type="match status" value="1"/>
</dbReference>
<reference evidence="10 11" key="1">
    <citation type="submission" date="2017-06" db="EMBL/GenBank/DDBJ databases">
        <title>Investigating the central metabolism of Clostridium thermosuccinogenes.</title>
        <authorList>
            <person name="Koendjbiharie J.G."/>
            <person name="van Kranenburg R."/>
        </authorList>
    </citation>
    <scope>NUCLEOTIDE SEQUENCE [LARGE SCALE GENOMIC DNA]</scope>
    <source>
        <strain evidence="10 11">DSM 5806</strain>
    </source>
</reference>
<evidence type="ECO:0000256" key="2">
    <source>
        <dbReference type="ARBA" id="ARBA00022793"/>
    </source>
</evidence>
<dbReference type="KEGG" id="cthd:CDO33_09450"/>
<comment type="catalytic activity">
    <reaction evidence="5 8">
        <text>meso-2,6-diaminopimelate + H(+) = L-lysine + CO2</text>
        <dbReference type="Rhea" id="RHEA:15101"/>
        <dbReference type="ChEBI" id="CHEBI:15378"/>
        <dbReference type="ChEBI" id="CHEBI:16526"/>
        <dbReference type="ChEBI" id="CHEBI:32551"/>
        <dbReference type="ChEBI" id="CHEBI:57791"/>
        <dbReference type="EC" id="4.1.1.20"/>
    </reaction>
</comment>
<keyword evidence="11" id="KW-1185">Reference proteome</keyword>
<dbReference type="PRINTS" id="PR01179">
    <property type="entry name" value="ODADCRBXLASE"/>
</dbReference>
<feature type="binding site" evidence="5">
    <location>
        <position position="279"/>
    </location>
    <ligand>
        <name>substrate</name>
    </ligand>
</feature>
<feature type="binding site" evidence="5">
    <location>
        <position position="379"/>
    </location>
    <ligand>
        <name>pyridoxal 5'-phosphate</name>
        <dbReference type="ChEBI" id="CHEBI:597326"/>
    </ligand>
</feature>
<protein>
    <recommendedName>
        <fullName evidence="5 6">Diaminopimelate decarboxylase</fullName>
        <shortName evidence="5">DAP decarboxylase</shortName>
        <shortName evidence="5">DAPDC</shortName>
        <ecNumber evidence="5 6">4.1.1.20</ecNumber>
    </recommendedName>
</protein>
<dbReference type="SUPFAM" id="SSF50621">
    <property type="entry name" value="Alanine racemase C-terminal domain-like"/>
    <property type="match status" value="1"/>
</dbReference>
<evidence type="ECO:0000256" key="3">
    <source>
        <dbReference type="ARBA" id="ARBA00022898"/>
    </source>
</evidence>
<feature type="binding site" evidence="5">
    <location>
        <position position="379"/>
    </location>
    <ligand>
        <name>substrate</name>
    </ligand>
</feature>
<sequence>MEVEILKNYFTEQTNFFKGISPFEIIKEYGSPLYVYNESILRQRCREMKNFITYPNFSVNYSTKANSNLELLKIVREEGLNADAMSPGEIYVLLAAGFKPEQIFYISNNVSAEEMKYAIEKGIILSADSLSQLELYGKLNPGGKVAVRFNPGVGAGHHEKVVTAGKKTKFGVNMDYISEVKEILKRYDLKLVGINQHIGSLFMEGKPYIEGVKSLLDIAKQFDDLEFVDLGGGFGIPYRKQEGQERLELKEFGSKLDQVLKDWIREYGKDITFKIEPGRYIVAECSVLLGTVHSIKNNYGVTYAGTDIGFNVLARPVMYDSHHDIEVYREGKLLKSTESDKPVYVVGNICESGDILAKDRMLPELKEGDILGIMDAGAYGYSMSSNYNNRLRPAEVLIRENGSISLIRRRDTLEDLMRNFDVDSGA</sequence>
<dbReference type="InterPro" id="IPR009006">
    <property type="entry name" value="Ala_racemase/Decarboxylase_C"/>
</dbReference>
<evidence type="ECO:0000256" key="8">
    <source>
        <dbReference type="RuleBase" id="RU003738"/>
    </source>
</evidence>
<dbReference type="Proteomes" id="UP000236151">
    <property type="component" value="Unassembled WGS sequence"/>
</dbReference>
<keyword evidence="4 5" id="KW-0456">Lyase</keyword>
<name>A0A2K2FFP4_9CLOT</name>
<evidence type="ECO:0000256" key="4">
    <source>
        <dbReference type="ARBA" id="ARBA00023239"/>
    </source>
</evidence>
<proteinExistence type="inferred from homology"/>
<feature type="binding site" evidence="5">
    <location>
        <begin position="276"/>
        <end position="279"/>
    </location>
    <ligand>
        <name>pyridoxal 5'-phosphate</name>
        <dbReference type="ChEBI" id="CHEBI:597326"/>
    </ligand>
</feature>
<keyword evidence="2 5" id="KW-0210">Decarboxylase</keyword>
<keyword evidence="3 5" id="KW-0663">Pyridoxal phosphate</keyword>
<feature type="domain" description="Orn/DAP/Arg decarboxylase 2 N-terminal" evidence="9">
    <location>
        <begin position="41"/>
        <end position="283"/>
    </location>
</feature>
<dbReference type="InterPro" id="IPR029066">
    <property type="entry name" value="PLP-binding_barrel"/>
</dbReference>
<dbReference type="Gene3D" id="2.40.37.10">
    <property type="entry name" value="Lyase, Ornithine Decarboxylase, Chain A, domain 1"/>
    <property type="match status" value="1"/>
</dbReference>
<evidence type="ECO:0000259" key="9">
    <source>
        <dbReference type="Pfam" id="PF02784"/>
    </source>
</evidence>
<dbReference type="PANTHER" id="PTHR43727">
    <property type="entry name" value="DIAMINOPIMELATE DECARBOXYLASE"/>
    <property type="match status" value="1"/>
</dbReference>
<evidence type="ECO:0000256" key="6">
    <source>
        <dbReference type="NCBIfam" id="TIGR01048"/>
    </source>
</evidence>
<evidence type="ECO:0000256" key="5">
    <source>
        <dbReference type="HAMAP-Rule" id="MF_02120"/>
    </source>
</evidence>
<evidence type="ECO:0000256" key="7">
    <source>
        <dbReference type="PIRSR" id="PIRSR600183-50"/>
    </source>
</evidence>
<feature type="binding site" evidence="5">
    <location>
        <position position="319"/>
    </location>
    <ligand>
        <name>substrate</name>
    </ligand>
</feature>
<dbReference type="InterPro" id="IPR002986">
    <property type="entry name" value="DAP_deCOOHase_LysA"/>
</dbReference>
<dbReference type="UniPathway" id="UPA00034">
    <property type="reaction ID" value="UER00027"/>
</dbReference>
<evidence type="ECO:0000256" key="1">
    <source>
        <dbReference type="ARBA" id="ARBA00001933"/>
    </source>
</evidence>
<feature type="binding site" evidence="5">
    <location>
        <position position="233"/>
    </location>
    <ligand>
        <name>pyridoxal 5'-phosphate</name>
        <dbReference type="ChEBI" id="CHEBI:597326"/>
    </ligand>
</feature>
<dbReference type="GO" id="GO:0030170">
    <property type="term" value="F:pyridoxal phosphate binding"/>
    <property type="evidence" value="ECO:0007669"/>
    <property type="project" value="UniProtKB-UniRule"/>
</dbReference>
<comment type="subunit">
    <text evidence="5">Homodimer.</text>
</comment>
<evidence type="ECO:0000313" key="10">
    <source>
        <dbReference type="EMBL" id="PNT99583.1"/>
    </source>
</evidence>
<dbReference type="Gene3D" id="3.20.20.10">
    <property type="entry name" value="Alanine racemase"/>
    <property type="match status" value="1"/>
</dbReference>
<feature type="modified residue" description="N6-(pyridoxal phosphate)lysine" evidence="5 7">
    <location>
        <position position="64"/>
    </location>
</feature>
<dbReference type="SUPFAM" id="SSF51419">
    <property type="entry name" value="PLP-binding barrel"/>
    <property type="match status" value="1"/>
</dbReference>
<dbReference type="EMBL" id="NIOJ01000017">
    <property type="protein sequence ID" value="PNT99583.1"/>
    <property type="molecule type" value="Genomic_DNA"/>
</dbReference>
<dbReference type="InterPro" id="IPR000183">
    <property type="entry name" value="Orn/DAP/Arg_de-COase"/>
</dbReference>
<comment type="function">
    <text evidence="5">Specifically catalyzes the decarboxylation of meso-diaminopimelate (meso-DAP) to L-lysine.</text>
</comment>
<accession>A0A2K2FFP4</accession>
<dbReference type="GO" id="GO:0008836">
    <property type="term" value="F:diaminopimelate decarboxylase activity"/>
    <property type="evidence" value="ECO:0007669"/>
    <property type="project" value="UniProtKB-UniRule"/>
</dbReference>